<evidence type="ECO:0000259" key="1">
    <source>
        <dbReference type="SMART" id="SM00834"/>
    </source>
</evidence>
<proteinExistence type="predicted"/>
<dbReference type="EMBL" id="LR798289">
    <property type="protein sequence ID" value="CAB5220768.1"/>
    <property type="molecule type" value="Genomic_DNA"/>
</dbReference>
<dbReference type="SMART" id="SM00834">
    <property type="entry name" value="CxxC_CXXC_SSSS"/>
    <property type="match status" value="1"/>
</dbReference>
<evidence type="ECO:0000313" key="2">
    <source>
        <dbReference type="EMBL" id="CAB5220768.1"/>
    </source>
</evidence>
<sequence>MPTYDFTCDTCKKTEEHKFPIDEDTPILTCECGGTMRKQFVFPASLTYKGKGWAKKDRKAERK</sequence>
<dbReference type="NCBIfam" id="TIGR02605">
    <property type="entry name" value="CxxC_CxxC_SSSS"/>
    <property type="match status" value="1"/>
</dbReference>
<gene>
    <name evidence="2" type="ORF">UFOVP357_26</name>
</gene>
<accession>A0A6J7WVA8</accession>
<reference evidence="2" key="1">
    <citation type="submission" date="2020-05" db="EMBL/GenBank/DDBJ databases">
        <authorList>
            <person name="Chiriac C."/>
            <person name="Salcher M."/>
            <person name="Ghai R."/>
            <person name="Kavagutti S V."/>
        </authorList>
    </citation>
    <scope>NUCLEOTIDE SEQUENCE</scope>
</reference>
<organism evidence="2">
    <name type="scientific">uncultured Caudovirales phage</name>
    <dbReference type="NCBI Taxonomy" id="2100421"/>
    <lineage>
        <taxon>Viruses</taxon>
        <taxon>Duplodnaviria</taxon>
        <taxon>Heunggongvirae</taxon>
        <taxon>Uroviricota</taxon>
        <taxon>Caudoviricetes</taxon>
        <taxon>Peduoviridae</taxon>
        <taxon>Maltschvirus</taxon>
        <taxon>Maltschvirus maltsch</taxon>
    </lineage>
</organism>
<dbReference type="InterPro" id="IPR013429">
    <property type="entry name" value="Regulatory_FmdB_Zinc_ribbon"/>
</dbReference>
<name>A0A6J7WVA8_9CAUD</name>
<protein>
    <submittedName>
        <fullName evidence="2">CxxC_CxxC_SSSS, putative regulatory protein, FmdB family</fullName>
    </submittedName>
</protein>
<feature type="domain" description="Putative regulatory protein FmdB zinc ribbon" evidence="1">
    <location>
        <begin position="1"/>
        <end position="41"/>
    </location>
</feature>